<dbReference type="Pfam" id="PF00684">
    <property type="entry name" value="DnaJ_CXXCXGXG"/>
    <property type="match status" value="1"/>
</dbReference>
<dbReference type="FunFam" id="1.10.287.110:FF:000037">
    <property type="entry name" value="Chaperone protein dnaJ A6 chloroplastic"/>
    <property type="match status" value="1"/>
</dbReference>
<dbReference type="GO" id="GO:0042026">
    <property type="term" value="P:protein refolding"/>
    <property type="evidence" value="ECO:0007669"/>
    <property type="project" value="TreeGrafter"/>
</dbReference>
<comment type="caution">
    <text evidence="8">The sequence shown here is derived from an EMBL/GenBank/DDBJ whole genome shotgun (WGS) entry which is preliminary data.</text>
</comment>
<dbReference type="CDD" id="cd06257">
    <property type="entry name" value="DnaJ"/>
    <property type="match status" value="1"/>
</dbReference>
<dbReference type="Gene3D" id="1.10.287.110">
    <property type="entry name" value="DnaJ domain"/>
    <property type="match status" value="1"/>
</dbReference>
<feature type="zinc finger region" description="CR-type" evidence="5">
    <location>
        <begin position="218"/>
        <end position="300"/>
    </location>
</feature>
<dbReference type="CDD" id="cd10719">
    <property type="entry name" value="DnaJ_zf"/>
    <property type="match status" value="1"/>
</dbReference>
<dbReference type="FunFam" id="2.10.230.10:FF:000006">
    <property type="entry name" value="Chaperone protein dnaJ A6 chloroplastic"/>
    <property type="match status" value="1"/>
</dbReference>
<dbReference type="SUPFAM" id="SSF57938">
    <property type="entry name" value="DnaJ/Hsp40 cysteine-rich domain"/>
    <property type="match status" value="1"/>
</dbReference>
<dbReference type="InterPro" id="IPR036410">
    <property type="entry name" value="HSP_DnaJ_Cys-rich_dom_sf"/>
</dbReference>
<dbReference type="Gene3D" id="2.10.230.10">
    <property type="entry name" value="Heat shock protein DnaJ, cysteine-rich domain"/>
    <property type="match status" value="1"/>
</dbReference>
<dbReference type="Proteomes" id="UP001188597">
    <property type="component" value="Unassembled WGS sequence"/>
</dbReference>
<protein>
    <recommendedName>
        <fullName evidence="10">Chaperone protein DnaJ</fullName>
    </recommendedName>
</protein>
<feature type="domain" description="J" evidence="6">
    <location>
        <begin position="84"/>
        <end position="148"/>
    </location>
</feature>
<dbReference type="InterPro" id="IPR002939">
    <property type="entry name" value="DnaJ_C"/>
</dbReference>
<evidence type="ECO:0000313" key="8">
    <source>
        <dbReference type="EMBL" id="KAK3020480.1"/>
    </source>
</evidence>
<evidence type="ECO:0000256" key="1">
    <source>
        <dbReference type="ARBA" id="ARBA00022723"/>
    </source>
</evidence>
<keyword evidence="3 5" id="KW-0863">Zinc-finger</keyword>
<evidence type="ECO:0000256" key="5">
    <source>
        <dbReference type="PROSITE-ProRule" id="PRU00546"/>
    </source>
</evidence>
<keyword evidence="4 5" id="KW-0862">Zinc</keyword>
<dbReference type="PRINTS" id="PR00625">
    <property type="entry name" value="JDOMAIN"/>
</dbReference>
<dbReference type="InterPro" id="IPR001623">
    <property type="entry name" value="DnaJ_domain"/>
</dbReference>
<dbReference type="GO" id="GO:0009535">
    <property type="term" value="C:chloroplast thylakoid membrane"/>
    <property type="evidence" value="ECO:0007669"/>
    <property type="project" value="TreeGrafter"/>
</dbReference>
<keyword evidence="1 5" id="KW-0479">Metal-binding</keyword>
<dbReference type="PANTHER" id="PTHR43096">
    <property type="entry name" value="DNAJ HOMOLOG 1, MITOCHONDRIAL-RELATED"/>
    <property type="match status" value="1"/>
</dbReference>
<organism evidence="8 9">
    <name type="scientific">Escallonia herrerae</name>
    <dbReference type="NCBI Taxonomy" id="1293975"/>
    <lineage>
        <taxon>Eukaryota</taxon>
        <taxon>Viridiplantae</taxon>
        <taxon>Streptophyta</taxon>
        <taxon>Embryophyta</taxon>
        <taxon>Tracheophyta</taxon>
        <taxon>Spermatophyta</taxon>
        <taxon>Magnoliopsida</taxon>
        <taxon>eudicotyledons</taxon>
        <taxon>Gunneridae</taxon>
        <taxon>Pentapetalae</taxon>
        <taxon>asterids</taxon>
        <taxon>campanulids</taxon>
        <taxon>Escalloniales</taxon>
        <taxon>Escalloniaceae</taxon>
        <taxon>Escallonia</taxon>
    </lineage>
</organism>
<dbReference type="NCBIfam" id="TIGR02349">
    <property type="entry name" value="DnaJ_bact"/>
    <property type="match status" value="1"/>
</dbReference>
<sequence length="433" mass="46250">MATASTSYALLPYSLGFTTPDRPKHLLPPSAAASTSSSSPFFAGGAHLRTHTSFASISLSSSSSKLNKKVSAKRYGTVVSASADYYSTLGIPKSASSKEIKAAYRSLARQYHPDVNKQPGATEKFKEISTAYEVLSDDKKRALYDQYGEAGVKSTVGGSAGSYTTNPFDLFETFFGSNTGGFPGMDPSGFGTPRRSTVIKGEDIRYDVMLEFSAAIFGAEKEFVLSHLETCEVCTGTGAKIGSKMRICSTCGGRGQVMRTEQTPFGMFSQVSVCPNCGGNGEVISEYCRKCSGEGRIRVRKDIKVKIPPGVSKGSILRVAGEGDAGPKGGPPGDLFVYLDVEEIPEIQRDGINLNSTVSVSYLDAILGAVVKVKTVEGLTELQIPPGTQPGDVLVLARKGAPKLNRPSIRGDHLFTIKVSIPKRIRYNFVLLI</sequence>
<keyword evidence="9" id="KW-1185">Reference proteome</keyword>
<evidence type="ECO:0008006" key="10">
    <source>
        <dbReference type="Google" id="ProtNLM"/>
    </source>
</evidence>
<dbReference type="SMART" id="SM00271">
    <property type="entry name" value="DnaJ"/>
    <property type="match status" value="1"/>
</dbReference>
<proteinExistence type="inferred from homology"/>
<dbReference type="PANTHER" id="PTHR43096:SF22">
    <property type="entry name" value="MOLECULAR CHAPERONE HSP40_DNAJ FAMILY PROTEIN"/>
    <property type="match status" value="1"/>
</dbReference>
<name>A0AA88WD35_9ASTE</name>
<dbReference type="CDD" id="cd10747">
    <property type="entry name" value="DnaJ_C"/>
    <property type="match status" value="1"/>
</dbReference>
<evidence type="ECO:0000259" key="6">
    <source>
        <dbReference type="PROSITE" id="PS50076"/>
    </source>
</evidence>
<dbReference type="InterPro" id="IPR008971">
    <property type="entry name" value="HSP40/DnaJ_pept-bd"/>
</dbReference>
<evidence type="ECO:0000256" key="2">
    <source>
        <dbReference type="ARBA" id="ARBA00022737"/>
    </source>
</evidence>
<dbReference type="GO" id="GO:0051082">
    <property type="term" value="F:unfolded protein binding"/>
    <property type="evidence" value="ECO:0007669"/>
    <property type="project" value="InterPro"/>
</dbReference>
<dbReference type="Pfam" id="PF01556">
    <property type="entry name" value="DnaJ_C"/>
    <property type="match status" value="1"/>
</dbReference>
<dbReference type="GO" id="GO:0008270">
    <property type="term" value="F:zinc ion binding"/>
    <property type="evidence" value="ECO:0007669"/>
    <property type="project" value="UniProtKB-KW"/>
</dbReference>
<evidence type="ECO:0000259" key="7">
    <source>
        <dbReference type="PROSITE" id="PS51188"/>
    </source>
</evidence>
<dbReference type="FunFam" id="2.60.260.20:FF:000009">
    <property type="entry name" value="Putative Mitochondrial DnaJ chaperone"/>
    <property type="match status" value="1"/>
</dbReference>
<dbReference type="PROSITE" id="PS00636">
    <property type="entry name" value="DNAJ_1"/>
    <property type="match status" value="1"/>
</dbReference>
<dbReference type="Gene3D" id="2.60.260.20">
    <property type="entry name" value="Urease metallochaperone UreE, N-terminal domain"/>
    <property type="match status" value="2"/>
</dbReference>
<dbReference type="PROSITE" id="PS50076">
    <property type="entry name" value="DNAJ_2"/>
    <property type="match status" value="1"/>
</dbReference>
<dbReference type="InterPro" id="IPR012724">
    <property type="entry name" value="DnaJ"/>
</dbReference>
<dbReference type="PROSITE" id="PS51188">
    <property type="entry name" value="ZF_CR"/>
    <property type="match status" value="1"/>
</dbReference>
<gene>
    <name evidence="8" type="ORF">RJ639_045730</name>
</gene>
<dbReference type="SUPFAM" id="SSF49493">
    <property type="entry name" value="HSP40/DnaJ peptide-binding domain"/>
    <property type="match status" value="2"/>
</dbReference>
<reference evidence="8" key="1">
    <citation type="submission" date="2022-12" db="EMBL/GenBank/DDBJ databases">
        <title>Draft genome assemblies for two species of Escallonia (Escalloniales).</title>
        <authorList>
            <person name="Chanderbali A."/>
            <person name="Dervinis C."/>
            <person name="Anghel I."/>
            <person name="Soltis D."/>
            <person name="Soltis P."/>
            <person name="Zapata F."/>
        </authorList>
    </citation>
    <scope>NUCLEOTIDE SEQUENCE</scope>
    <source>
        <strain evidence="8">UCBG64.0493</strain>
        <tissue evidence="8">Leaf</tissue>
    </source>
</reference>
<evidence type="ECO:0000313" key="9">
    <source>
        <dbReference type="Proteomes" id="UP001188597"/>
    </source>
</evidence>
<dbReference type="InterPro" id="IPR036869">
    <property type="entry name" value="J_dom_sf"/>
</dbReference>
<dbReference type="SUPFAM" id="SSF46565">
    <property type="entry name" value="Chaperone J-domain"/>
    <property type="match status" value="1"/>
</dbReference>
<evidence type="ECO:0000256" key="4">
    <source>
        <dbReference type="ARBA" id="ARBA00022833"/>
    </source>
</evidence>
<dbReference type="GO" id="GO:0009408">
    <property type="term" value="P:response to heat"/>
    <property type="evidence" value="ECO:0007669"/>
    <property type="project" value="InterPro"/>
</dbReference>
<dbReference type="GO" id="GO:0031072">
    <property type="term" value="F:heat shock protein binding"/>
    <property type="evidence" value="ECO:0007669"/>
    <property type="project" value="InterPro"/>
</dbReference>
<accession>A0AA88WD35</accession>
<dbReference type="EMBL" id="JAVXUP010000811">
    <property type="protein sequence ID" value="KAK3020480.1"/>
    <property type="molecule type" value="Genomic_DNA"/>
</dbReference>
<dbReference type="HAMAP" id="MF_01152">
    <property type="entry name" value="DnaJ"/>
    <property type="match status" value="1"/>
</dbReference>
<feature type="domain" description="CR-type" evidence="7">
    <location>
        <begin position="218"/>
        <end position="300"/>
    </location>
</feature>
<evidence type="ECO:0000256" key="3">
    <source>
        <dbReference type="ARBA" id="ARBA00022771"/>
    </source>
</evidence>
<dbReference type="AlphaFoldDB" id="A0AA88WD35"/>
<keyword evidence="2" id="KW-0677">Repeat</keyword>
<dbReference type="InterPro" id="IPR018253">
    <property type="entry name" value="DnaJ_domain_CS"/>
</dbReference>
<dbReference type="Pfam" id="PF00226">
    <property type="entry name" value="DnaJ"/>
    <property type="match status" value="1"/>
</dbReference>
<dbReference type="GO" id="GO:0005524">
    <property type="term" value="F:ATP binding"/>
    <property type="evidence" value="ECO:0007669"/>
    <property type="project" value="InterPro"/>
</dbReference>
<dbReference type="InterPro" id="IPR001305">
    <property type="entry name" value="HSP_DnaJ_Cys-rich_dom"/>
</dbReference>